<dbReference type="Proteomes" id="UP001152622">
    <property type="component" value="Chromosome 12"/>
</dbReference>
<name>A0A9Q1ETC3_SYNKA</name>
<proteinExistence type="predicted"/>
<protein>
    <submittedName>
        <fullName evidence="1">Uncharacterized protein</fullName>
    </submittedName>
</protein>
<reference evidence="1" key="1">
    <citation type="journal article" date="2023" name="Science">
        <title>Genome structures resolve the early diversification of teleost fishes.</title>
        <authorList>
            <person name="Parey E."/>
            <person name="Louis A."/>
            <person name="Montfort J."/>
            <person name="Bouchez O."/>
            <person name="Roques C."/>
            <person name="Iampietro C."/>
            <person name="Lluch J."/>
            <person name="Castinel A."/>
            <person name="Donnadieu C."/>
            <person name="Desvignes T."/>
            <person name="Floi Bucao C."/>
            <person name="Jouanno E."/>
            <person name="Wen M."/>
            <person name="Mejri S."/>
            <person name="Dirks R."/>
            <person name="Jansen H."/>
            <person name="Henkel C."/>
            <person name="Chen W.J."/>
            <person name="Zahm M."/>
            <person name="Cabau C."/>
            <person name="Klopp C."/>
            <person name="Thompson A.W."/>
            <person name="Robinson-Rechavi M."/>
            <person name="Braasch I."/>
            <person name="Lecointre G."/>
            <person name="Bobe J."/>
            <person name="Postlethwait J.H."/>
            <person name="Berthelot C."/>
            <person name="Roest Crollius H."/>
            <person name="Guiguen Y."/>
        </authorList>
    </citation>
    <scope>NUCLEOTIDE SEQUENCE</scope>
    <source>
        <strain evidence="1">WJC10195</strain>
    </source>
</reference>
<dbReference type="AlphaFoldDB" id="A0A9Q1ETC3"/>
<sequence length="171" mass="18358">MTGYGGSVKGTLKTRRTFARTEVTFTFVPLSGTVEGEALAAAARGDRAPQRKADGSIQAEKEPALRLGAPRPCGVPDGEAGVPSLRVSTRCVRPPSGAVSAKPDWIKQTFSERLCTLETRHISAPESNYAPERLTWLTVCSEVKEYGIFHGCLYLSQKPPSPASPLQAVPF</sequence>
<organism evidence="1 2">
    <name type="scientific">Synaphobranchus kaupii</name>
    <name type="common">Kaup's arrowtooth eel</name>
    <dbReference type="NCBI Taxonomy" id="118154"/>
    <lineage>
        <taxon>Eukaryota</taxon>
        <taxon>Metazoa</taxon>
        <taxon>Chordata</taxon>
        <taxon>Craniata</taxon>
        <taxon>Vertebrata</taxon>
        <taxon>Euteleostomi</taxon>
        <taxon>Actinopterygii</taxon>
        <taxon>Neopterygii</taxon>
        <taxon>Teleostei</taxon>
        <taxon>Anguilliformes</taxon>
        <taxon>Synaphobranchidae</taxon>
        <taxon>Synaphobranchus</taxon>
    </lineage>
</organism>
<accession>A0A9Q1ETC3</accession>
<evidence type="ECO:0000313" key="2">
    <source>
        <dbReference type="Proteomes" id="UP001152622"/>
    </source>
</evidence>
<evidence type="ECO:0000313" key="1">
    <source>
        <dbReference type="EMBL" id="KAJ8344658.1"/>
    </source>
</evidence>
<gene>
    <name evidence="1" type="ORF">SKAU_G00288510</name>
</gene>
<dbReference type="EMBL" id="JAINUF010000012">
    <property type="protein sequence ID" value="KAJ8344658.1"/>
    <property type="molecule type" value="Genomic_DNA"/>
</dbReference>
<comment type="caution">
    <text evidence="1">The sequence shown here is derived from an EMBL/GenBank/DDBJ whole genome shotgun (WGS) entry which is preliminary data.</text>
</comment>
<keyword evidence="2" id="KW-1185">Reference proteome</keyword>